<evidence type="ECO:0008006" key="2">
    <source>
        <dbReference type="Google" id="ProtNLM"/>
    </source>
</evidence>
<name>A0A9Y1BIY2_9ARCH</name>
<dbReference type="SUPFAM" id="SSF103196">
    <property type="entry name" value="Roadblock/LC7 domain"/>
    <property type="match status" value="1"/>
</dbReference>
<dbReference type="Gene3D" id="3.30.450.30">
    <property type="entry name" value="Dynein light chain 2a, cytoplasmic"/>
    <property type="match status" value="1"/>
</dbReference>
<accession>A0A9Y1BIY2</accession>
<dbReference type="EMBL" id="CP084166">
    <property type="protein sequence ID" value="UJG39931.1"/>
    <property type="molecule type" value="Genomic_DNA"/>
</dbReference>
<evidence type="ECO:0000313" key="1">
    <source>
        <dbReference type="EMBL" id="UJG39931.1"/>
    </source>
</evidence>
<gene>
    <name evidence="1" type="ORF">K9W45_08745</name>
</gene>
<proteinExistence type="predicted"/>
<dbReference type="AlphaFoldDB" id="A0A9Y1BIY2"/>
<dbReference type="Proteomes" id="UP001201020">
    <property type="component" value="Chromosome"/>
</dbReference>
<sequence length="119" mass="13533">MSSINRIKSELEDLLELEDVEAVVLFRIDGSVIESSFDNNYTSRKIRVLQWCKDNIPRVSQEMRGNNLQKVTYELSDTCILFFAIGKIGILTTLANNTANLSLLAVETKRKASIIENYM</sequence>
<organism evidence="1">
    <name type="scientific">Candidatus Heimdallarchaeum aukensis</name>
    <dbReference type="NCBI Taxonomy" id="2876573"/>
    <lineage>
        <taxon>Archaea</taxon>
        <taxon>Promethearchaeati</taxon>
        <taxon>Candidatus Heimdallarchaeota</taxon>
        <taxon>Candidatus Heimdallarchaeia (ex Rinke et al. 2021) (nom. nud.)</taxon>
        <taxon>Candidatus Heimdallarchaeales</taxon>
        <taxon>Candidatus Heimdallarchaeaceae</taxon>
        <taxon>Candidatus Heimdallarchaeum</taxon>
    </lineage>
</organism>
<reference evidence="1" key="1">
    <citation type="journal article" date="2022" name="Nat. Microbiol.">
        <title>Unique mobile elements and scalable gene flow at the prokaryote-eukaryote boundary revealed by circularized Asgard archaea genomes.</title>
        <authorList>
            <person name="Wu F."/>
            <person name="Speth D.R."/>
            <person name="Philosof A."/>
            <person name="Cremiere A."/>
            <person name="Narayanan A."/>
            <person name="Barco R.A."/>
            <person name="Connon S.A."/>
            <person name="Amend J.P."/>
            <person name="Antoshechkin I.A."/>
            <person name="Orphan V.J."/>
        </authorList>
    </citation>
    <scope>NUCLEOTIDE SEQUENCE</scope>
    <source>
        <strain evidence="1">PM71</strain>
    </source>
</reference>
<protein>
    <recommendedName>
        <fullName evidence="2">Roadblock/LAMTOR2 domain-containing protein</fullName>
    </recommendedName>
</protein>